<comment type="caution">
    <text evidence="2">The sequence shown here is derived from an EMBL/GenBank/DDBJ whole genome shotgun (WGS) entry which is preliminary data.</text>
</comment>
<dbReference type="RefSeq" id="WP_010581254.1">
    <property type="nucleotide sequence ID" value="NZ_AHYZ01000173.1"/>
</dbReference>
<accession>A0A0R2BXZ6</accession>
<dbReference type="PROSITE" id="PS50883">
    <property type="entry name" value="EAL"/>
    <property type="match status" value="1"/>
</dbReference>
<dbReference type="AlphaFoldDB" id="A0A0R2BXZ6"/>
<sequence length="235" mass="27472">MDTYFQTTVQKLNSEFTFELEPIVNIQKMKISDFDLLLRSRKTNSFPSKMFSSISANENNNQQFLQWIINNLILQFQANPSKIIAINLDPLQLTYQSTLACLKNLLPYKKQLIIELTEQLLPLGQLDRLTKALKYLRFLDFKIALDDLGSGENTLQFLLNNSVYFKRIKISLLKFKTLDTLSLDALLTFWSIFAHKRQLELVVEGIDSNKKSHHVADKHIYLQQGFQWKKKFNSF</sequence>
<dbReference type="Pfam" id="PF00563">
    <property type="entry name" value="EAL"/>
    <property type="match status" value="1"/>
</dbReference>
<gene>
    <name evidence="2" type="ORF">FD21_GL000223</name>
</gene>
<dbReference type="GO" id="GO:0071111">
    <property type="term" value="F:cyclic-guanylate-specific phosphodiesterase activity"/>
    <property type="evidence" value="ECO:0007669"/>
    <property type="project" value="InterPro"/>
</dbReference>
<evidence type="ECO:0000313" key="2">
    <source>
        <dbReference type="EMBL" id="KRM83888.1"/>
    </source>
</evidence>
<dbReference type="STRING" id="1133569.FD21_GL000223"/>
<feature type="domain" description="EAL" evidence="1">
    <location>
        <begin position="1"/>
        <end position="235"/>
    </location>
</feature>
<dbReference type="InterPro" id="IPR001633">
    <property type="entry name" value="EAL_dom"/>
</dbReference>
<dbReference type="Proteomes" id="UP000051576">
    <property type="component" value="Unassembled WGS sequence"/>
</dbReference>
<organism evidence="2 3">
    <name type="scientific">Liquorilactobacillus vini DSM 20605</name>
    <dbReference type="NCBI Taxonomy" id="1133569"/>
    <lineage>
        <taxon>Bacteria</taxon>
        <taxon>Bacillati</taxon>
        <taxon>Bacillota</taxon>
        <taxon>Bacilli</taxon>
        <taxon>Lactobacillales</taxon>
        <taxon>Lactobacillaceae</taxon>
        <taxon>Liquorilactobacillus</taxon>
    </lineage>
</organism>
<dbReference type="eggNOG" id="COG2200">
    <property type="taxonomic scope" value="Bacteria"/>
</dbReference>
<proteinExistence type="predicted"/>
<keyword evidence="3" id="KW-1185">Reference proteome</keyword>
<dbReference type="PANTHER" id="PTHR33121:SF70">
    <property type="entry name" value="SIGNALING PROTEIN YKOW"/>
    <property type="match status" value="1"/>
</dbReference>
<dbReference type="InterPro" id="IPR035919">
    <property type="entry name" value="EAL_sf"/>
</dbReference>
<dbReference type="InterPro" id="IPR050706">
    <property type="entry name" value="Cyclic-di-GMP_PDE-like"/>
</dbReference>
<dbReference type="Gene3D" id="3.20.20.450">
    <property type="entry name" value="EAL domain"/>
    <property type="match status" value="1"/>
</dbReference>
<reference evidence="2 3" key="1">
    <citation type="journal article" date="2015" name="Genome Announc.">
        <title>Expanding the biotechnology potential of lactobacilli through comparative genomics of 213 strains and associated genera.</title>
        <authorList>
            <person name="Sun Z."/>
            <person name="Harris H.M."/>
            <person name="McCann A."/>
            <person name="Guo C."/>
            <person name="Argimon S."/>
            <person name="Zhang W."/>
            <person name="Yang X."/>
            <person name="Jeffery I.B."/>
            <person name="Cooney J.C."/>
            <person name="Kagawa T.F."/>
            <person name="Liu W."/>
            <person name="Song Y."/>
            <person name="Salvetti E."/>
            <person name="Wrobel A."/>
            <person name="Rasinkangas P."/>
            <person name="Parkhill J."/>
            <person name="Rea M.C."/>
            <person name="O'Sullivan O."/>
            <person name="Ritari J."/>
            <person name="Douillard F.P."/>
            <person name="Paul Ross R."/>
            <person name="Yang R."/>
            <person name="Briner A.E."/>
            <person name="Felis G.E."/>
            <person name="de Vos W.M."/>
            <person name="Barrangou R."/>
            <person name="Klaenhammer T.R."/>
            <person name="Caufield P.W."/>
            <person name="Cui Y."/>
            <person name="Zhang H."/>
            <person name="O'Toole P.W."/>
        </authorList>
    </citation>
    <scope>NUCLEOTIDE SEQUENCE [LARGE SCALE GENOMIC DNA]</scope>
    <source>
        <strain evidence="2 3">DSM 20605</strain>
    </source>
</reference>
<evidence type="ECO:0000259" key="1">
    <source>
        <dbReference type="PROSITE" id="PS50883"/>
    </source>
</evidence>
<dbReference type="EMBL" id="AYYX01000112">
    <property type="protein sequence ID" value="KRM83888.1"/>
    <property type="molecule type" value="Genomic_DNA"/>
</dbReference>
<dbReference type="PATRIC" id="fig|1133569.4.peg.233"/>
<evidence type="ECO:0000313" key="3">
    <source>
        <dbReference type="Proteomes" id="UP000051576"/>
    </source>
</evidence>
<name>A0A0R2BXZ6_9LACO</name>
<protein>
    <recommendedName>
        <fullName evidence="1">EAL domain-containing protein</fullName>
    </recommendedName>
</protein>
<dbReference type="PANTHER" id="PTHR33121">
    <property type="entry name" value="CYCLIC DI-GMP PHOSPHODIESTERASE PDEF"/>
    <property type="match status" value="1"/>
</dbReference>
<dbReference type="SMART" id="SM00052">
    <property type="entry name" value="EAL"/>
    <property type="match status" value="1"/>
</dbReference>
<dbReference type="SUPFAM" id="SSF141868">
    <property type="entry name" value="EAL domain-like"/>
    <property type="match status" value="1"/>
</dbReference>
<dbReference type="OrthoDB" id="2324331at2"/>